<proteinExistence type="predicted"/>
<feature type="compositionally biased region" description="Basic and acidic residues" evidence="1">
    <location>
        <begin position="45"/>
        <end position="65"/>
    </location>
</feature>
<organism evidence="4">
    <name type="scientific">Hymenolepis diminuta</name>
    <name type="common">Rat tapeworm</name>
    <dbReference type="NCBI Taxonomy" id="6216"/>
    <lineage>
        <taxon>Eukaryota</taxon>
        <taxon>Metazoa</taxon>
        <taxon>Spiralia</taxon>
        <taxon>Lophotrochozoa</taxon>
        <taxon>Platyhelminthes</taxon>
        <taxon>Cestoda</taxon>
        <taxon>Eucestoda</taxon>
        <taxon>Cyclophyllidea</taxon>
        <taxon>Hymenolepididae</taxon>
        <taxon>Hymenolepis</taxon>
    </lineage>
</organism>
<reference evidence="4" key="1">
    <citation type="submission" date="2017-02" db="UniProtKB">
        <authorList>
            <consortium name="WormBaseParasite"/>
        </authorList>
    </citation>
    <scope>IDENTIFICATION</scope>
</reference>
<name>A0A0R3SGE1_HYMDI</name>
<protein>
    <submittedName>
        <fullName evidence="2 4">Uncharacterized protein</fullName>
    </submittedName>
</protein>
<dbReference type="Proteomes" id="UP000274504">
    <property type="component" value="Unassembled WGS sequence"/>
</dbReference>
<evidence type="ECO:0000313" key="3">
    <source>
        <dbReference type="Proteomes" id="UP000274504"/>
    </source>
</evidence>
<evidence type="ECO:0000256" key="1">
    <source>
        <dbReference type="SAM" id="MobiDB-lite"/>
    </source>
</evidence>
<dbReference type="WBParaSite" id="HDID_0000396401-mRNA-1">
    <property type="protein sequence ID" value="HDID_0000396401-mRNA-1"/>
    <property type="gene ID" value="HDID_0000396401"/>
</dbReference>
<evidence type="ECO:0000313" key="4">
    <source>
        <dbReference type="WBParaSite" id="HDID_0000396401-mRNA-1"/>
    </source>
</evidence>
<feature type="region of interest" description="Disordered" evidence="1">
    <location>
        <begin position="31"/>
        <end position="83"/>
    </location>
</feature>
<evidence type="ECO:0000313" key="2">
    <source>
        <dbReference type="EMBL" id="VDL41641.1"/>
    </source>
</evidence>
<reference evidence="2 3" key="2">
    <citation type="submission" date="2018-11" db="EMBL/GenBank/DDBJ databases">
        <authorList>
            <consortium name="Pathogen Informatics"/>
        </authorList>
    </citation>
    <scope>NUCLEOTIDE SEQUENCE [LARGE SCALE GENOMIC DNA]</scope>
</reference>
<dbReference type="AlphaFoldDB" id="A0A0R3SGE1"/>
<feature type="compositionally biased region" description="Polar residues" evidence="1">
    <location>
        <begin position="67"/>
        <end position="79"/>
    </location>
</feature>
<accession>A0A0R3SGE1</accession>
<dbReference type="EMBL" id="UYSG01001347">
    <property type="protein sequence ID" value="VDL41641.1"/>
    <property type="molecule type" value="Genomic_DNA"/>
</dbReference>
<sequence length="136" mass="15374">MTASSRGVVSQKLCCHSSKNAEDKDLLITYVRPTSPPNQTTDMAICRHDHKFPAESKEGGSDGERYSISSTDSQDNPLSDTEEVIRQRMVRTINHAMIPKIETNELAKVRRRGVFTVGDPEFVRDIRIDHSWTTEL</sequence>
<gene>
    <name evidence="2" type="ORF">HDID_LOCUS3962</name>
</gene>